<evidence type="ECO:0000256" key="1">
    <source>
        <dbReference type="SAM" id="SignalP"/>
    </source>
</evidence>
<name>A0A2D0KQG8_9GAMM</name>
<comment type="caution">
    <text evidence="3">The sequence shown here is derived from an EMBL/GenBank/DDBJ whole genome shotgun (WGS) entry which is preliminary data.</text>
</comment>
<feature type="domain" description="LCI fold" evidence="2">
    <location>
        <begin position="45"/>
        <end position="85"/>
    </location>
</feature>
<feature type="signal peptide" evidence="1">
    <location>
        <begin position="1"/>
        <end position="23"/>
    </location>
</feature>
<reference evidence="3 4" key="1">
    <citation type="journal article" date="2017" name="Nat. Microbiol.">
        <title>Natural product diversity associated with the nematode symbionts Photorhabdus and Xenorhabdus.</title>
        <authorList>
            <person name="Tobias N.J."/>
            <person name="Wolff H."/>
            <person name="Djahanschiri B."/>
            <person name="Grundmann F."/>
            <person name="Kronenwerth M."/>
            <person name="Shi Y.M."/>
            <person name="Simonyi S."/>
            <person name="Grun P."/>
            <person name="Shapiro-Ilan D."/>
            <person name="Pidot S.J."/>
            <person name="Stinear T.P."/>
            <person name="Ebersberger I."/>
            <person name="Bode H.B."/>
        </authorList>
    </citation>
    <scope>NUCLEOTIDE SEQUENCE [LARGE SCALE GENOMIC DNA]</scope>
    <source>
        <strain evidence="3 4">DSM 17904</strain>
    </source>
</reference>
<keyword evidence="4" id="KW-1185">Reference proteome</keyword>
<dbReference type="AlphaFoldDB" id="A0A2D0KQG8"/>
<keyword evidence="1" id="KW-0732">Signal</keyword>
<gene>
    <name evidence="3" type="ORF">Xsto_02055</name>
</gene>
<proteinExistence type="predicted"/>
<sequence length="89" mass="10203">MIKKLLVTATLITGFLLSGNAMALNKCQVDNVPKHIEGNLYQMFVVNPTDNFANTFERFGIKWYFKGKIGQCEYHTGRSAYQAYYQGRK</sequence>
<dbReference type="EMBL" id="NJAJ01000016">
    <property type="protein sequence ID" value="PHM65477.1"/>
    <property type="molecule type" value="Genomic_DNA"/>
</dbReference>
<evidence type="ECO:0000313" key="3">
    <source>
        <dbReference type="EMBL" id="PHM65477.1"/>
    </source>
</evidence>
<organism evidence="3 4">
    <name type="scientific">Xenorhabdus stockiae</name>
    <dbReference type="NCBI Taxonomy" id="351614"/>
    <lineage>
        <taxon>Bacteria</taxon>
        <taxon>Pseudomonadati</taxon>
        <taxon>Pseudomonadota</taxon>
        <taxon>Gammaproteobacteria</taxon>
        <taxon>Enterobacterales</taxon>
        <taxon>Morganellaceae</taxon>
        <taxon>Xenorhabdus</taxon>
    </lineage>
</organism>
<dbReference type="Proteomes" id="UP000222366">
    <property type="component" value="Unassembled WGS sequence"/>
</dbReference>
<accession>A0A2D0KQG8</accession>
<protein>
    <recommendedName>
        <fullName evidence="2">LCI fold domain-containing protein</fullName>
    </recommendedName>
</protein>
<dbReference type="RefSeq" id="WP_099110211.1">
    <property type="nucleotide sequence ID" value="NZ_CAWNRH010000068.1"/>
</dbReference>
<evidence type="ECO:0000313" key="4">
    <source>
        <dbReference type="Proteomes" id="UP000222366"/>
    </source>
</evidence>
<evidence type="ECO:0000259" key="2">
    <source>
        <dbReference type="Pfam" id="PF12197"/>
    </source>
</evidence>
<dbReference type="Pfam" id="PF12197">
    <property type="entry name" value="lci"/>
    <property type="match status" value="1"/>
</dbReference>
<dbReference type="InterPro" id="IPR020976">
    <property type="entry name" value="Antimicrobial_lci"/>
</dbReference>
<feature type="chain" id="PRO_5012609830" description="LCI fold domain-containing protein" evidence="1">
    <location>
        <begin position="24"/>
        <end position="89"/>
    </location>
</feature>